<sequence length="218" mass="26479">MEDFYRISDVAAKVGKHVNTVDGWFKRMEEEEKLHYINRVGGEKAYDADDLNLAMYIKEKREMKWSFDGIFNYLQQGQADIMLRPFPEGLGEEEAAELVDVAALKREMYREMEDMAREMAKEQVQEVQEQYEALRRQLPDADQERQNRINDLFTRRRVEQKLEEEALEKWREKPEEERMKRVGWFRKEEDRDKRELFVKDYVNNGFEERILEEYGEER</sequence>
<dbReference type="InterPro" id="IPR009061">
    <property type="entry name" value="DNA-bd_dom_put_sf"/>
</dbReference>
<dbReference type="RefSeq" id="WP_093194689.1">
    <property type="nucleotide sequence ID" value="NZ_FNEV01000013.1"/>
</dbReference>
<name>A0A1G8W506_9BACI</name>
<dbReference type="Proteomes" id="UP000199225">
    <property type="component" value="Unassembled WGS sequence"/>
</dbReference>
<reference evidence="3" key="1">
    <citation type="submission" date="2016-10" db="EMBL/GenBank/DDBJ databases">
        <authorList>
            <person name="Varghese N."/>
            <person name="Submissions S."/>
        </authorList>
    </citation>
    <scope>NUCLEOTIDE SEQUENCE [LARGE SCALE GENOMIC DNA]</scope>
    <source>
        <strain evidence="3">DSM 4771</strain>
    </source>
</reference>
<dbReference type="EMBL" id="FNEV01000013">
    <property type="protein sequence ID" value="SDJ73372.1"/>
    <property type="molecule type" value="Genomic_DNA"/>
</dbReference>
<proteinExistence type="predicted"/>
<accession>A0A1G8W506</accession>
<keyword evidence="1" id="KW-0175">Coiled coil</keyword>
<dbReference type="OrthoDB" id="2454204at2"/>
<protein>
    <recommendedName>
        <fullName evidence="4">MerR family transcriptional regulator</fullName>
    </recommendedName>
</protein>
<dbReference type="Gene3D" id="1.10.1660.10">
    <property type="match status" value="1"/>
</dbReference>
<evidence type="ECO:0000313" key="2">
    <source>
        <dbReference type="EMBL" id="SDJ73372.1"/>
    </source>
</evidence>
<dbReference type="STRING" id="86666.SAMN04490247_3028"/>
<evidence type="ECO:0000313" key="3">
    <source>
        <dbReference type="Proteomes" id="UP000199225"/>
    </source>
</evidence>
<dbReference type="SUPFAM" id="SSF46955">
    <property type="entry name" value="Putative DNA-binding domain"/>
    <property type="match status" value="1"/>
</dbReference>
<feature type="coiled-coil region" evidence="1">
    <location>
        <begin position="105"/>
        <end position="144"/>
    </location>
</feature>
<keyword evidence="3" id="KW-1185">Reference proteome</keyword>
<organism evidence="2 3">
    <name type="scientific">Salimicrobium halophilum</name>
    <dbReference type="NCBI Taxonomy" id="86666"/>
    <lineage>
        <taxon>Bacteria</taxon>
        <taxon>Bacillati</taxon>
        <taxon>Bacillota</taxon>
        <taxon>Bacilli</taxon>
        <taxon>Bacillales</taxon>
        <taxon>Bacillaceae</taxon>
        <taxon>Salimicrobium</taxon>
    </lineage>
</organism>
<evidence type="ECO:0008006" key="4">
    <source>
        <dbReference type="Google" id="ProtNLM"/>
    </source>
</evidence>
<dbReference type="AlphaFoldDB" id="A0A1G8W506"/>
<gene>
    <name evidence="2" type="ORF">SAMN04490247_3028</name>
</gene>
<evidence type="ECO:0000256" key="1">
    <source>
        <dbReference type="SAM" id="Coils"/>
    </source>
</evidence>